<keyword evidence="1" id="KW-0732">Signal</keyword>
<dbReference type="AlphaFoldDB" id="A0A1Z3HRT6"/>
<accession>A0A1Z3HRT6</accession>
<dbReference type="KEGG" id="hhg:XM38_039700"/>
<dbReference type="RefSeq" id="WP_080808329.1">
    <property type="nucleotide sequence ID" value="NZ_CP021983.2"/>
</dbReference>
<dbReference type="Proteomes" id="UP000191901">
    <property type="component" value="Chromosome"/>
</dbReference>
<evidence type="ECO:0000256" key="1">
    <source>
        <dbReference type="SAM" id="SignalP"/>
    </source>
</evidence>
<protein>
    <submittedName>
        <fullName evidence="2">Uncharacterized protein</fullName>
    </submittedName>
</protein>
<feature type="signal peptide" evidence="1">
    <location>
        <begin position="1"/>
        <end position="24"/>
    </location>
</feature>
<organism evidence="2 3">
    <name type="scientific">Halomicronema hongdechloris C2206</name>
    <dbReference type="NCBI Taxonomy" id="1641165"/>
    <lineage>
        <taxon>Bacteria</taxon>
        <taxon>Bacillati</taxon>
        <taxon>Cyanobacteriota</taxon>
        <taxon>Cyanophyceae</taxon>
        <taxon>Nodosilineales</taxon>
        <taxon>Nodosilineaceae</taxon>
        <taxon>Halomicronema</taxon>
    </lineage>
</organism>
<dbReference type="EMBL" id="CP021983">
    <property type="protein sequence ID" value="ASC73008.1"/>
    <property type="molecule type" value="Genomic_DNA"/>
</dbReference>
<reference evidence="2 3" key="1">
    <citation type="journal article" date="2016" name="Biochim. Biophys. Acta">
        <title>Characterization of red-shifted phycobilisomes isolated from the chlorophyll f-containing cyanobacterium Halomicronema hongdechloris.</title>
        <authorList>
            <person name="Li Y."/>
            <person name="Lin Y."/>
            <person name="Garvey C.J."/>
            <person name="Birch D."/>
            <person name="Corkery R.W."/>
            <person name="Loughlin P.C."/>
            <person name="Scheer H."/>
            <person name="Willows R.D."/>
            <person name="Chen M."/>
        </authorList>
    </citation>
    <scope>NUCLEOTIDE SEQUENCE [LARGE SCALE GENOMIC DNA]</scope>
    <source>
        <strain evidence="2 3">C2206</strain>
    </source>
</reference>
<evidence type="ECO:0000313" key="2">
    <source>
        <dbReference type="EMBL" id="ASC73008.1"/>
    </source>
</evidence>
<keyword evidence="3" id="KW-1185">Reference proteome</keyword>
<feature type="chain" id="PRO_5013368918" evidence="1">
    <location>
        <begin position="25"/>
        <end position="63"/>
    </location>
</feature>
<proteinExistence type="predicted"/>
<evidence type="ECO:0000313" key="3">
    <source>
        <dbReference type="Proteomes" id="UP000191901"/>
    </source>
</evidence>
<gene>
    <name evidence="2" type="ORF">XM38_039700</name>
</gene>
<sequence>MKRLALPIFTTTIASLVFSPVAFAAPDFDQLRRDNLDKDATTLDEIRRQNLDKSSKVDFDQLR</sequence>
<name>A0A1Z3HRT6_9CYAN</name>